<proteinExistence type="predicted"/>
<gene>
    <name evidence="1" type="ORF">TESG_08070</name>
</gene>
<organism evidence="1 2">
    <name type="scientific">Trichophyton tonsurans (strain CBS 112818)</name>
    <name type="common">Scalp ringworm fungus</name>
    <dbReference type="NCBI Taxonomy" id="647933"/>
    <lineage>
        <taxon>Eukaryota</taxon>
        <taxon>Fungi</taxon>
        <taxon>Dikarya</taxon>
        <taxon>Ascomycota</taxon>
        <taxon>Pezizomycotina</taxon>
        <taxon>Eurotiomycetes</taxon>
        <taxon>Eurotiomycetidae</taxon>
        <taxon>Onygenales</taxon>
        <taxon>Arthrodermataceae</taxon>
        <taxon>Trichophyton</taxon>
    </lineage>
</organism>
<evidence type="ECO:0000313" key="2">
    <source>
        <dbReference type="Proteomes" id="UP000009172"/>
    </source>
</evidence>
<name>F2SB27_TRIT1</name>
<keyword evidence="2" id="KW-1185">Reference proteome</keyword>
<dbReference type="EMBL" id="GG698552">
    <property type="protein sequence ID" value="EGE00777.1"/>
    <property type="molecule type" value="Genomic_DNA"/>
</dbReference>
<protein>
    <submittedName>
        <fullName evidence="1">Uncharacterized protein</fullName>
    </submittedName>
</protein>
<accession>F2SB27</accession>
<dbReference type="HOGENOM" id="CLU_2211825_0_0_1"/>
<dbReference type="AlphaFoldDB" id="F2SB27"/>
<dbReference type="Proteomes" id="UP000009172">
    <property type="component" value="Unassembled WGS sequence"/>
</dbReference>
<sequence>MIKGKWVNGGGKSSETGAAKLSIIIYAWTGSGRGKGQLCVDDIYHLLIKLLITAVPSVCYFLTPLAKLAVRISSENLLSWTLVNGYPHPHLHKKSSTLDMERSHLLSMKPEAH</sequence>
<evidence type="ECO:0000313" key="1">
    <source>
        <dbReference type="EMBL" id="EGE00777.1"/>
    </source>
</evidence>
<reference evidence="2" key="1">
    <citation type="journal article" date="2012" name="MBio">
        <title>Comparative genome analysis of Trichophyton rubrum and related dermatophytes reveals candidate genes involved in infection.</title>
        <authorList>
            <person name="Martinez D.A."/>
            <person name="Oliver B.G."/>
            <person name="Graeser Y."/>
            <person name="Goldberg J.M."/>
            <person name="Li W."/>
            <person name="Martinez-Rossi N.M."/>
            <person name="Monod M."/>
            <person name="Shelest E."/>
            <person name="Barton R.C."/>
            <person name="Birch E."/>
            <person name="Brakhage A.A."/>
            <person name="Chen Z."/>
            <person name="Gurr S.J."/>
            <person name="Heiman D."/>
            <person name="Heitman J."/>
            <person name="Kosti I."/>
            <person name="Rossi A."/>
            <person name="Saif S."/>
            <person name="Samalova M."/>
            <person name="Saunders C.W."/>
            <person name="Shea T."/>
            <person name="Summerbell R.C."/>
            <person name="Xu J."/>
            <person name="Young S."/>
            <person name="Zeng Q."/>
            <person name="Birren B.W."/>
            <person name="Cuomo C.A."/>
            <person name="White T.C."/>
        </authorList>
    </citation>
    <scope>NUCLEOTIDE SEQUENCE [LARGE SCALE GENOMIC DNA]</scope>
    <source>
        <strain evidence="2">CBS 112818</strain>
    </source>
</reference>